<evidence type="ECO:0000313" key="1">
    <source>
        <dbReference type="EMBL" id="WVZ85260.1"/>
    </source>
</evidence>
<dbReference type="Proteomes" id="UP001341281">
    <property type="component" value="Chromosome 07"/>
</dbReference>
<evidence type="ECO:0000313" key="2">
    <source>
        <dbReference type="Proteomes" id="UP001341281"/>
    </source>
</evidence>
<protein>
    <submittedName>
        <fullName evidence="1">Uncharacterized protein</fullName>
    </submittedName>
</protein>
<dbReference type="AlphaFoldDB" id="A0AAQ3U4M3"/>
<name>A0AAQ3U4M3_PASNO</name>
<proteinExistence type="predicted"/>
<keyword evidence="2" id="KW-1185">Reference proteome</keyword>
<accession>A0AAQ3U4M3</accession>
<sequence length="95" mass="10341">MKALHDILASDAPNLASGASHGSFPSFMCIYTSTGRSIRIREITLKFAFTHPEHMHSLKPRVHLICHLLKCTPENFSGFGASANTAIDNSGNCLQ</sequence>
<organism evidence="1 2">
    <name type="scientific">Paspalum notatum var. saurae</name>
    <dbReference type="NCBI Taxonomy" id="547442"/>
    <lineage>
        <taxon>Eukaryota</taxon>
        <taxon>Viridiplantae</taxon>
        <taxon>Streptophyta</taxon>
        <taxon>Embryophyta</taxon>
        <taxon>Tracheophyta</taxon>
        <taxon>Spermatophyta</taxon>
        <taxon>Magnoliopsida</taxon>
        <taxon>Liliopsida</taxon>
        <taxon>Poales</taxon>
        <taxon>Poaceae</taxon>
        <taxon>PACMAD clade</taxon>
        <taxon>Panicoideae</taxon>
        <taxon>Andropogonodae</taxon>
        <taxon>Paspaleae</taxon>
        <taxon>Paspalinae</taxon>
        <taxon>Paspalum</taxon>
    </lineage>
</organism>
<dbReference type="EMBL" id="CP144751">
    <property type="protein sequence ID" value="WVZ85260.1"/>
    <property type="molecule type" value="Genomic_DNA"/>
</dbReference>
<gene>
    <name evidence="1" type="ORF">U9M48_032207</name>
</gene>
<reference evidence="1 2" key="1">
    <citation type="submission" date="2024-02" db="EMBL/GenBank/DDBJ databases">
        <title>High-quality chromosome-scale genome assembly of Pensacola bahiagrass (Paspalum notatum Flugge var. saurae).</title>
        <authorList>
            <person name="Vega J.M."/>
            <person name="Podio M."/>
            <person name="Orjuela J."/>
            <person name="Siena L.A."/>
            <person name="Pessino S.C."/>
            <person name="Combes M.C."/>
            <person name="Mariac C."/>
            <person name="Albertini E."/>
            <person name="Pupilli F."/>
            <person name="Ortiz J.P.A."/>
            <person name="Leblanc O."/>
        </authorList>
    </citation>
    <scope>NUCLEOTIDE SEQUENCE [LARGE SCALE GENOMIC DNA]</scope>
    <source>
        <strain evidence="1">R1</strain>
        <tissue evidence="1">Leaf</tissue>
    </source>
</reference>